<accession>A0A0F9TGB3</accession>
<dbReference type="PANTHER" id="PTHR30595:SF6">
    <property type="entry name" value="SCHLAFEN ALBA-2 DOMAIN-CONTAINING PROTEIN"/>
    <property type="match status" value="1"/>
</dbReference>
<protein>
    <recommendedName>
        <fullName evidence="1">Schlafen AlbA-2 domain-containing protein</fullName>
    </recommendedName>
</protein>
<sequence>MTENFFNIKFNLLKYSDIKSLIDSNVPESEKLEYKSSFPNKIQLAKILTGFANTYGGYLIIGIGEIYDVKSNRYFLHEKGINKNNYKFKIKEILKNSIKPEIYYIIKEFELPSNPDNILLVIKVDRSEIPIASIDLDERYVAKSYYRLRNFFVHSSDPTYFYHFRTLSEEQKLLSLIKKGEDEVLEFKSTYKWDINKNKMNKELPHEISIALCAFLNSEGGTLLIGITDNGKVYGLEKDIKLFKTLDKLQQDITNTIRRDLGGSGMDFKMSTKKINSKIICIIEIDSSKNSVFYKNREFYIRRGSASHNLNPKETYDYIQKHFFDNF</sequence>
<gene>
    <name evidence="2" type="ORF">LCGC14_0657020</name>
</gene>
<proteinExistence type="predicted"/>
<feature type="domain" description="Schlafen AlbA-2" evidence="1">
    <location>
        <begin position="181"/>
        <end position="310"/>
    </location>
</feature>
<dbReference type="InterPro" id="IPR038461">
    <property type="entry name" value="Schlafen_AlbA_2_dom_sf"/>
</dbReference>
<dbReference type="EMBL" id="LAZR01001244">
    <property type="protein sequence ID" value="KKN48016.1"/>
    <property type="molecule type" value="Genomic_DNA"/>
</dbReference>
<evidence type="ECO:0000259" key="1">
    <source>
        <dbReference type="Pfam" id="PF04326"/>
    </source>
</evidence>
<organism evidence="2">
    <name type="scientific">marine sediment metagenome</name>
    <dbReference type="NCBI Taxonomy" id="412755"/>
    <lineage>
        <taxon>unclassified sequences</taxon>
        <taxon>metagenomes</taxon>
        <taxon>ecological metagenomes</taxon>
    </lineage>
</organism>
<name>A0A0F9TGB3_9ZZZZ</name>
<dbReference type="Pfam" id="PF04326">
    <property type="entry name" value="SLFN_AlbA_2"/>
    <property type="match status" value="2"/>
</dbReference>
<dbReference type="InterPro" id="IPR007421">
    <property type="entry name" value="Schlafen_AlbA_2_dom"/>
</dbReference>
<reference evidence="2" key="1">
    <citation type="journal article" date="2015" name="Nature">
        <title>Complex archaea that bridge the gap between prokaryotes and eukaryotes.</title>
        <authorList>
            <person name="Spang A."/>
            <person name="Saw J.H."/>
            <person name="Jorgensen S.L."/>
            <person name="Zaremba-Niedzwiedzka K."/>
            <person name="Martijn J."/>
            <person name="Lind A.E."/>
            <person name="van Eijk R."/>
            <person name="Schleper C."/>
            <person name="Guy L."/>
            <person name="Ettema T.J."/>
        </authorList>
    </citation>
    <scope>NUCLEOTIDE SEQUENCE</scope>
</reference>
<dbReference type="AlphaFoldDB" id="A0A0F9TGB3"/>
<feature type="domain" description="Schlafen AlbA-2" evidence="1">
    <location>
        <begin position="28"/>
        <end position="147"/>
    </location>
</feature>
<dbReference type="PANTHER" id="PTHR30595">
    <property type="entry name" value="GLPR-RELATED TRANSCRIPTIONAL REPRESSOR"/>
    <property type="match status" value="1"/>
</dbReference>
<comment type="caution">
    <text evidence="2">The sequence shown here is derived from an EMBL/GenBank/DDBJ whole genome shotgun (WGS) entry which is preliminary data.</text>
</comment>
<dbReference type="Gene3D" id="3.30.950.30">
    <property type="entry name" value="Schlafen, AAA domain"/>
    <property type="match status" value="2"/>
</dbReference>
<evidence type="ECO:0000313" key="2">
    <source>
        <dbReference type="EMBL" id="KKN48016.1"/>
    </source>
</evidence>